<reference evidence="1 2" key="1">
    <citation type="submission" date="2018-11" db="EMBL/GenBank/DDBJ databases">
        <authorList>
            <consortium name="Pathogen Informatics"/>
        </authorList>
    </citation>
    <scope>NUCLEOTIDE SEQUENCE [LARGE SCALE GENOMIC DNA]</scope>
    <source>
        <strain evidence="1 2">Zambia</strain>
    </source>
</reference>
<proteinExistence type="predicted"/>
<accession>A0A183LIC5</accession>
<gene>
    <name evidence="1" type="ORF">SMRZ_LOCUS3550</name>
</gene>
<organism evidence="1 2">
    <name type="scientific">Schistosoma margrebowiei</name>
    <dbReference type="NCBI Taxonomy" id="48269"/>
    <lineage>
        <taxon>Eukaryota</taxon>
        <taxon>Metazoa</taxon>
        <taxon>Spiralia</taxon>
        <taxon>Lophotrochozoa</taxon>
        <taxon>Platyhelminthes</taxon>
        <taxon>Trematoda</taxon>
        <taxon>Digenea</taxon>
        <taxon>Strigeidida</taxon>
        <taxon>Schistosomatoidea</taxon>
        <taxon>Schistosomatidae</taxon>
        <taxon>Schistosoma</taxon>
    </lineage>
</organism>
<dbReference type="EMBL" id="UZAI01001028">
    <property type="protein sequence ID" value="VDO58432.1"/>
    <property type="molecule type" value="Genomic_DNA"/>
</dbReference>
<dbReference type="Proteomes" id="UP000277204">
    <property type="component" value="Unassembled WGS sequence"/>
</dbReference>
<dbReference type="AlphaFoldDB" id="A0A183LIC5"/>
<keyword evidence="2" id="KW-1185">Reference proteome</keyword>
<evidence type="ECO:0000313" key="1">
    <source>
        <dbReference type="EMBL" id="VDO58432.1"/>
    </source>
</evidence>
<protein>
    <submittedName>
        <fullName evidence="1">Uncharacterized protein</fullName>
    </submittedName>
</protein>
<name>A0A183LIC5_9TREM</name>
<sequence>MRIGRKIIIKNLFSRHFFLIIDVKYLLRYNIICINQITLDGKDLEDRKTFTYLGIIIDEHDGSDADVKVRISKAKAAYRQFKNILNSKQLSTNTKKDKEDVRIRREADIASNHHLVEAKKKVKLKKHMTIEETILQTLNTTLLRDNNELNKFKITINSSFKTLHDLLKEEETTMEDNRKDITEAIT</sequence>
<evidence type="ECO:0000313" key="2">
    <source>
        <dbReference type="Proteomes" id="UP000277204"/>
    </source>
</evidence>